<keyword evidence="5 6" id="KW-0408">Iron</keyword>
<keyword evidence="3 6" id="KW-0479">Metal-binding</keyword>
<sequence>MTMKVLRITALLALSALLIACGKQQSSQTSANGDQQKVSQQVVDPKVERGKAVYDETGCATCHAIGGIGGRTGPSLDKIGSKYDAEKLKEILVNPQTLNPNTVMPPFEGSEEDLEALVAYLLSLK</sequence>
<keyword evidence="1" id="KW-0813">Transport</keyword>
<dbReference type="PANTHER" id="PTHR37823">
    <property type="entry name" value="CYTOCHROME C-553-LIKE"/>
    <property type="match status" value="1"/>
</dbReference>
<evidence type="ECO:0000256" key="1">
    <source>
        <dbReference type="ARBA" id="ARBA00022448"/>
    </source>
</evidence>
<name>A0ABT2EM40_9BACT</name>
<evidence type="ECO:0000256" key="3">
    <source>
        <dbReference type="ARBA" id="ARBA00022723"/>
    </source>
</evidence>
<organism evidence="9 10">
    <name type="scientific">Candidatus Fervidibacter sacchari</name>
    <dbReference type="NCBI Taxonomy" id="1448929"/>
    <lineage>
        <taxon>Bacteria</taxon>
        <taxon>Candidatus Fervidibacterota</taxon>
        <taxon>Candidatus Fervidibacter</taxon>
    </lineage>
</organism>
<dbReference type="Proteomes" id="UP001204798">
    <property type="component" value="Unassembled WGS sequence"/>
</dbReference>
<dbReference type="Pfam" id="PF00034">
    <property type="entry name" value="Cytochrom_C"/>
    <property type="match status" value="1"/>
</dbReference>
<dbReference type="PROSITE" id="PS51007">
    <property type="entry name" value="CYTC"/>
    <property type="match status" value="1"/>
</dbReference>
<dbReference type="InterPro" id="IPR036909">
    <property type="entry name" value="Cyt_c-like_dom_sf"/>
</dbReference>
<dbReference type="InterPro" id="IPR051811">
    <property type="entry name" value="Cytochrome_c550/c551-like"/>
</dbReference>
<evidence type="ECO:0000256" key="2">
    <source>
        <dbReference type="ARBA" id="ARBA00022617"/>
    </source>
</evidence>
<keyword evidence="10" id="KW-1185">Reference proteome</keyword>
<feature type="domain" description="Cytochrome c" evidence="8">
    <location>
        <begin position="45"/>
        <end position="125"/>
    </location>
</feature>
<feature type="chain" id="PRO_5047097178" evidence="7">
    <location>
        <begin position="21"/>
        <end position="125"/>
    </location>
</feature>
<accession>A0ABT2EM40</accession>
<dbReference type="Gene3D" id="1.10.760.10">
    <property type="entry name" value="Cytochrome c-like domain"/>
    <property type="match status" value="1"/>
</dbReference>
<evidence type="ECO:0000313" key="9">
    <source>
        <dbReference type="EMBL" id="MCS3917995.1"/>
    </source>
</evidence>
<evidence type="ECO:0000256" key="5">
    <source>
        <dbReference type="ARBA" id="ARBA00023004"/>
    </source>
</evidence>
<evidence type="ECO:0000313" key="10">
    <source>
        <dbReference type="Proteomes" id="UP001204798"/>
    </source>
</evidence>
<dbReference type="RefSeq" id="WP_018196099.1">
    <property type="nucleotide sequence ID" value="NZ_CP130454.1"/>
</dbReference>
<keyword evidence="2 6" id="KW-0349">Heme</keyword>
<evidence type="ECO:0000259" key="8">
    <source>
        <dbReference type="PROSITE" id="PS51007"/>
    </source>
</evidence>
<evidence type="ECO:0000256" key="4">
    <source>
        <dbReference type="ARBA" id="ARBA00022982"/>
    </source>
</evidence>
<keyword evidence="7" id="KW-0732">Signal</keyword>
<dbReference type="SUPFAM" id="SSF46626">
    <property type="entry name" value="Cytochrome c"/>
    <property type="match status" value="1"/>
</dbReference>
<feature type="signal peptide" evidence="7">
    <location>
        <begin position="1"/>
        <end position="20"/>
    </location>
</feature>
<gene>
    <name evidence="9" type="ORF">M2350_000392</name>
</gene>
<evidence type="ECO:0000256" key="7">
    <source>
        <dbReference type="SAM" id="SignalP"/>
    </source>
</evidence>
<dbReference type="EMBL" id="JANUCP010000001">
    <property type="protein sequence ID" value="MCS3917995.1"/>
    <property type="molecule type" value="Genomic_DNA"/>
</dbReference>
<comment type="caution">
    <text evidence="9">The sequence shown here is derived from an EMBL/GenBank/DDBJ whole genome shotgun (WGS) entry which is preliminary data.</text>
</comment>
<evidence type="ECO:0000256" key="6">
    <source>
        <dbReference type="PROSITE-ProRule" id="PRU00433"/>
    </source>
</evidence>
<reference evidence="9 10" key="1">
    <citation type="submission" date="2022-08" db="EMBL/GenBank/DDBJ databases">
        <title>Bacterial and archaeal communities from various locations to study Microbial Dark Matter (Phase II).</title>
        <authorList>
            <person name="Stepanauskas R."/>
        </authorList>
    </citation>
    <scope>NUCLEOTIDE SEQUENCE [LARGE SCALE GENOMIC DNA]</scope>
    <source>
        <strain evidence="9 10">PD1</strain>
    </source>
</reference>
<keyword evidence="4" id="KW-0249">Electron transport</keyword>
<dbReference type="InterPro" id="IPR009056">
    <property type="entry name" value="Cyt_c-like_dom"/>
</dbReference>
<dbReference type="PROSITE" id="PS51257">
    <property type="entry name" value="PROKAR_LIPOPROTEIN"/>
    <property type="match status" value="1"/>
</dbReference>
<protein>
    <submittedName>
        <fullName evidence="9">Mono/diheme cytochrome c family protein</fullName>
    </submittedName>
</protein>
<proteinExistence type="predicted"/>